<keyword evidence="6" id="KW-1185">Reference proteome</keyword>
<dbReference type="Gene3D" id="3.40.50.1820">
    <property type="entry name" value="alpha/beta hydrolase"/>
    <property type="match status" value="1"/>
</dbReference>
<dbReference type="InterPro" id="IPR036736">
    <property type="entry name" value="ACP-like_sf"/>
</dbReference>
<dbReference type="InterPro" id="IPR013968">
    <property type="entry name" value="PKS_KR"/>
</dbReference>
<dbReference type="Pfam" id="PF00550">
    <property type="entry name" value="PP-binding"/>
    <property type="match status" value="1"/>
</dbReference>
<dbReference type="InterPro" id="IPR009081">
    <property type="entry name" value="PP-bd_ACP"/>
</dbReference>
<dbReference type="SUPFAM" id="SSF51735">
    <property type="entry name" value="NAD(P)-binding Rossmann-fold domains"/>
    <property type="match status" value="1"/>
</dbReference>
<dbReference type="PANTHER" id="PTHR43775:SF51">
    <property type="entry name" value="INACTIVE PHENOLPHTHIOCEROL SYNTHESIS POLYKETIDE SYNTHASE TYPE I PKS1-RELATED"/>
    <property type="match status" value="1"/>
</dbReference>
<dbReference type="SMART" id="SM00823">
    <property type="entry name" value="PKS_PP"/>
    <property type="match status" value="1"/>
</dbReference>
<dbReference type="Gene3D" id="3.40.50.720">
    <property type="entry name" value="NAD(P)-binding Rossmann-like Domain"/>
    <property type="match status" value="1"/>
</dbReference>
<feature type="domain" description="Carrier" evidence="4">
    <location>
        <begin position="229"/>
        <end position="304"/>
    </location>
</feature>
<dbReference type="Pfam" id="PF00975">
    <property type="entry name" value="Thioesterase"/>
    <property type="match status" value="1"/>
</dbReference>
<dbReference type="InterPro" id="IPR020802">
    <property type="entry name" value="TesA-like"/>
</dbReference>
<evidence type="ECO:0000256" key="1">
    <source>
        <dbReference type="ARBA" id="ARBA00022450"/>
    </source>
</evidence>
<dbReference type="GO" id="GO:0004312">
    <property type="term" value="F:fatty acid synthase activity"/>
    <property type="evidence" value="ECO:0007669"/>
    <property type="project" value="TreeGrafter"/>
</dbReference>
<dbReference type="Gene3D" id="1.10.1200.10">
    <property type="entry name" value="ACP-like"/>
    <property type="match status" value="1"/>
</dbReference>
<dbReference type="InterPro" id="IPR036291">
    <property type="entry name" value="NAD(P)-bd_dom_sf"/>
</dbReference>
<reference evidence="6" key="1">
    <citation type="submission" date="2016-02" db="EMBL/GenBank/DDBJ databases">
        <authorList>
            <person name="Wibberg D."/>
        </authorList>
    </citation>
    <scope>NUCLEOTIDE SEQUENCE [LARGE SCALE GENOMIC DNA]</scope>
</reference>
<keyword evidence="3" id="KW-0808">Transferase</keyword>
<dbReference type="SUPFAM" id="SSF53474">
    <property type="entry name" value="alpha/beta-Hydrolases"/>
    <property type="match status" value="1"/>
</dbReference>
<evidence type="ECO:0000256" key="2">
    <source>
        <dbReference type="ARBA" id="ARBA00022553"/>
    </source>
</evidence>
<proteinExistence type="predicted"/>
<dbReference type="Proteomes" id="UP000199013">
    <property type="component" value="Unassembled WGS sequence"/>
</dbReference>
<accession>A0A1C3PDI7</accession>
<dbReference type="InterPro" id="IPR001031">
    <property type="entry name" value="Thioesterase"/>
</dbReference>
<organism evidence="5 6">
    <name type="scientific">Candidatus Protofrankia californiensis</name>
    <dbReference type="NCBI Taxonomy" id="1839754"/>
    <lineage>
        <taxon>Bacteria</taxon>
        <taxon>Bacillati</taxon>
        <taxon>Actinomycetota</taxon>
        <taxon>Actinomycetes</taxon>
        <taxon>Frankiales</taxon>
        <taxon>Frankiaceae</taxon>
        <taxon>Protofrankia</taxon>
    </lineage>
</organism>
<dbReference type="AlphaFoldDB" id="A0A1C3PDI7"/>
<dbReference type="InterPro" id="IPR057326">
    <property type="entry name" value="KR_dom"/>
</dbReference>
<dbReference type="InterPro" id="IPR029058">
    <property type="entry name" value="AB_hydrolase_fold"/>
</dbReference>
<evidence type="ECO:0000259" key="4">
    <source>
        <dbReference type="PROSITE" id="PS50075"/>
    </source>
</evidence>
<dbReference type="GO" id="GO:0031177">
    <property type="term" value="F:phosphopantetheine binding"/>
    <property type="evidence" value="ECO:0007669"/>
    <property type="project" value="InterPro"/>
</dbReference>
<sequence length="607" mass="63384">MAADVADRDSLAGVLAAIPAERPLTAVVHAAGIADDGLLDALTGDRLDAVLRPKLDGAWHLHELTRDRDLSAFVLFSSLSGLTGGTGQALYTAANAALDALAAHRRAHGLPALSLAWGQWERASGVTAHLTDADRERITRSGLRPLSDTAGVELFDTAVSAGALTARPLLVPALLDLAAIRARSAAAGVPALLRGLVRPARRAAGAASEGTRSQFREQLAGLSGTERDTAILDLVRRETANALGYPDADPIAAGGAFVELGLDSLTAVELRNRLEAQTGLRLPATLTFDHPTPAAIAELVGGQLAVGGQGTPSGPAASGGSAGSLTTGGGVGGLYRRLFDAGQMDAAAQLLIVASSLRSTFDAADRHDHSPAPLTLTTGPSRPNIVCFPALSALSGPHEYSRFGGLFRDERDVYVVPAPGLPEGDLLPDSAATLIRMHVEAVKKVVGDEPFVVLGRSMGGCVANSVVAGLEAEGIFPAGLVLVDSYPIDTPSRPGMEWWNTAMITALVERFDRFDLSTLDTRLSTMGTYNRIFADWQPTEISARTLLVRAEQPLAGTPTEAPGLADWRAYWPLPHEIIDVPGDHFSILEEDTGTTAAAVAKWLASLA</sequence>
<dbReference type="GO" id="GO:0006633">
    <property type="term" value="P:fatty acid biosynthetic process"/>
    <property type="evidence" value="ECO:0007669"/>
    <property type="project" value="TreeGrafter"/>
</dbReference>
<dbReference type="FunFam" id="1.10.1200.10:FF:000007">
    <property type="entry name" value="Probable polyketide synthase pks17"/>
    <property type="match status" value="1"/>
</dbReference>
<evidence type="ECO:0000313" key="6">
    <source>
        <dbReference type="Proteomes" id="UP000199013"/>
    </source>
</evidence>
<dbReference type="PROSITE" id="PS50075">
    <property type="entry name" value="CARRIER"/>
    <property type="match status" value="1"/>
</dbReference>
<dbReference type="InterPro" id="IPR020806">
    <property type="entry name" value="PKS_PP-bd"/>
</dbReference>
<keyword evidence="1" id="KW-0596">Phosphopantetheine</keyword>
<gene>
    <name evidence="5" type="ORF">FDG2_5466</name>
</gene>
<dbReference type="PROSITE" id="PS00012">
    <property type="entry name" value="PHOSPHOPANTETHEINE"/>
    <property type="match status" value="1"/>
</dbReference>
<dbReference type="PANTHER" id="PTHR43775">
    <property type="entry name" value="FATTY ACID SYNTHASE"/>
    <property type="match status" value="1"/>
</dbReference>
<protein>
    <submittedName>
        <fullName evidence="5">Type I modular polyketide synthase</fullName>
    </submittedName>
</protein>
<dbReference type="EMBL" id="FLUV01002277">
    <property type="protein sequence ID" value="SBW27893.1"/>
    <property type="molecule type" value="Genomic_DNA"/>
</dbReference>
<dbReference type="SMART" id="SM01294">
    <property type="entry name" value="PKS_PP_betabranch"/>
    <property type="match status" value="1"/>
</dbReference>
<evidence type="ECO:0000313" key="5">
    <source>
        <dbReference type="EMBL" id="SBW27893.1"/>
    </source>
</evidence>
<dbReference type="InterPro" id="IPR006162">
    <property type="entry name" value="Ppantetheine_attach_site"/>
</dbReference>
<dbReference type="SMART" id="SM00822">
    <property type="entry name" value="PKS_KR"/>
    <property type="match status" value="1"/>
</dbReference>
<keyword evidence="2" id="KW-0597">Phosphoprotein</keyword>
<name>A0A1C3PDI7_9ACTN</name>
<dbReference type="SMART" id="SM00824">
    <property type="entry name" value="PKS_TE"/>
    <property type="match status" value="1"/>
</dbReference>
<dbReference type="InterPro" id="IPR050091">
    <property type="entry name" value="PKS_NRPS_Biosynth_Enz"/>
</dbReference>
<dbReference type="Pfam" id="PF08659">
    <property type="entry name" value="KR"/>
    <property type="match status" value="1"/>
</dbReference>
<evidence type="ECO:0000256" key="3">
    <source>
        <dbReference type="ARBA" id="ARBA00022679"/>
    </source>
</evidence>